<name>A0A3B7QXW8_9BACT</name>
<dbReference type="InterPro" id="IPR049039">
    <property type="entry name" value="RMD1-3_a_helical_rpt"/>
</dbReference>
<gene>
    <name evidence="2" type="ORF">D3Y59_04635</name>
</gene>
<proteinExistence type="predicted"/>
<dbReference type="EMBL" id="CP032317">
    <property type="protein sequence ID" value="AYA36405.1"/>
    <property type="molecule type" value="Genomic_DNA"/>
</dbReference>
<dbReference type="Gene3D" id="1.25.40.10">
    <property type="entry name" value="Tetratricopeptide repeat domain"/>
    <property type="match status" value="2"/>
</dbReference>
<dbReference type="SUPFAM" id="SSF48452">
    <property type="entry name" value="TPR-like"/>
    <property type="match status" value="1"/>
</dbReference>
<evidence type="ECO:0000313" key="2">
    <source>
        <dbReference type="EMBL" id="AYA36405.1"/>
    </source>
</evidence>
<keyword evidence="1" id="KW-0732">Signal</keyword>
<dbReference type="InterPro" id="IPR011990">
    <property type="entry name" value="TPR-like_helical_dom_sf"/>
</dbReference>
<feature type="chain" id="PRO_5017655773" description="Tetratricopeptide repeat protein" evidence="1">
    <location>
        <begin position="32"/>
        <end position="276"/>
    </location>
</feature>
<dbReference type="Proteomes" id="UP000262802">
    <property type="component" value="Chromosome"/>
</dbReference>
<evidence type="ECO:0008006" key="4">
    <source>
        <dbReference type="Google" id="ProtNLM"/>
    </source>
</evidence>
<dbReference type="PROSITE" id="PS51257">
    <property type="entry name" value="PROKAR_LIPOPROTEIN"/>
    <property type="match status" value="1"/>
</dbReference>
<dbReference type="AlphaFoldDB" id="A0A3B7QXW8"/>
<accession>A0A3B7QXW8</accession>
<dbReference type="OrthoDB" id="9813878at2"/>
<sequence length="276" mass="31093">MPRKFICRFAALPHLLLIGGACLCAKAPVRAGDPVKSEPPSALDVPALLSEARALQQQYRETAALTRYEHILSAFPRNYEALWQAAVLSARIGSRYTDESRRGNYYTAARQYADRAYAVNPKGGEANYAVALSLAQQATIQSARYRLSLYKSMKPYVYRAVEYSPELSDAWQVLGRWNYRVAHLNPIERAYYRVFLGGSPAGASNTKAMDALRQARALDPCRIQYCYDLARVYSNQGLREPAMQVLHEAASLLPMTSEELEMSRRCRRLLDELEKG</sequence>
<reference evidence="2 3" key="1">
    <citation type="submission" date="2018-09" db="EMBL/GenBank/DDBJ databases">
        <title>Hymenobacter medium sp. nov., isolated from R2A medium.</title>
        <authorList>
            <person name="Yingchao G."/>
        </authorList>
    </citation>
    <scope>NUCLEOTIDE SEQUENCE [LARGE SCALE GENOMIC DNA]</scope>
    <source>
        <strain evidence="3">sh-6</strain>
    </source>
</reference>
<dbReference type="KEGG" id="hyh:D3Y59_04635"/>
<evidence type="ECO:0000313" key="3">
    <source>
        <dbReference type="Proteomes" id="UP000262802"/>
    </source>
</evidence>
<protein>
    <recommendedName>
        <fullName evidence="4">Tetratricopeptide repeat protein</fullName>
    </recommendedName>
</protein>
<dbReference type="Pfam" id="PF21033">
    <property type="entry name" value="RMD1-3"/>
    <property type="match status" value="1"/>
</dbReference>
<evidence type="ECO:0000256" key="1">
    <source>
        <dbReference type="SAM" id="SignalP"/>
    </source>
</evidence>
<keyword evidence="3" id="KW-1185">Reference proteome</keyword>
<organism evidence="2 3">
    <name type="scientific">Hymenobacter oligotrophus</name>
    <dbReference type="NCBI Taxonomy" id="2319843"/>
    <lineage>
        <taxon>Bacteria</taxon>
        <taxon>Pseudomonadati</taxon>
        <taxon>Bacteroidota</taxon>
        <taxon>Cytophagia</taxon>
        <taxon>Cytophagales</taxon>
        <taxon>Hymenobacteraceae</taxon>
        <taxon>Hymenobacter</taxon>
    </lineage>
</organism>
<feature type="signal peptide" evidence="1">
    <location>
        <begin position="1"/>
        <end position="31"/>
    </location>
</feature>